<reference evidence="10 11" key="1">
    <citation type="submission" date="2022-10" db="EMBL/GenBank/DDBJ databases">
        <title>Draft genome sequence of Streptomyces sp. YSPA8.</title>
        <authorList>
            <person name="Moriuchi R."/>
            <person name="Dohra H."/>
            <person name="Yamamura H."/>
            <person name="Kodani S."/>
        </authorList>
    </citation>
    <scope>NUCLEOTIDE SEQUENCE [LARGE SCALE GENOMIC DNA]</scope>
    <source>
        <strain evidence="10 11">YSPA8</strain>
    </source>
</reference>
<dbReference type="GO" id="GO:0008233">
    <property type="term" value="F:peptidase activity"/>
    <property type="evidence" value="ECO:0007669"/>
    <property type="project" value="UniProtKB-KW"/>
</dbReference>
<dbReference type="GO" id="GO:0006508">
    <property type="term" value="P:proteolysis"/>
    <property type="evidence" value="ECO:0007669"/>
    <property type="project" value="UniProtKB-KW"/>
</dbReference>
<dbReference type="Pfam" id="PF01694">
    <property type="entry name" value="Rhomboid"/>
    <property type="match status" value="1"/>
</dbReference>
<dbReference type="InterPro" id="IPR035952">
    <property type="entry name" value="Rhomboid-like_sf"/>
</dbReference>
<comment type="similarity">
    <text evidence="2">Belongs to the peptidase S54 family.</text>
</comment>
<feature type="transmembrane region" description="Helical" evidence="8">
    <location>
        <begin position="149"/>
        <end position="168"/>
    </location>
</feature>
<dbReference type="Gene3D" id="1.20.1540.10">
    <property type="entry name" value="Rhomboid-like"/>
    <property type="match status" value="1"/>
</dbReference>
<evidence type="ECO:0000313" key="11">
    <source>
        <dbReference type="Proteomes" id="UP001291653"/>
    </source>
</evidence>
<evidence type="ECO:0000256" key="1">
    <source>
        <dbReference type="ARBA" id="ARBA00004141"/>
    </source>
</evidence>
<evidence type="ECO:0000256" key="3">
    <source>
        <dbReference type="ARBA" id="ARBA00022692"/>
    </source>
</evidence>
<feature type="domain" description="Peptidase S54 rhomboid" evidence="9">
    <location>
        <begin position="139"/>
        <end position="270"/>
    </location>
</feature>
<dbReference type="Proteomes" id="UP001291653">
    <property type="component" value="Unassembled WGS sequence"/>
</dbReference>
<feature type="transmembrane region" description="Helical" evidence="8">
    <location>
        <begin position="205"/>
        <end position="223"/>
    </location>
</feature>
<feature type="transmembrane region" description="Helical" evidence="8">
    <location>
        <begin position="92"/>
        <end position="111"/>
    </location>
</feature>
<evidence type="ECO:0000256" key="5">
    <source>
        <dbReference type="ARBA" id="ARBA00022989"/>
    </source>
</evidence>
<comment type="caution">
    <text evidence="10">The sequence shown here is derived from an EMBL/GenBank/DDBJ whole genome shotgun (WGS) entry which is preliminary data.</text>
</comment>
<comment type="subcellular location">
    <subcellularLocation>
        <location evidence="1">Membrane</location>
        <topology evidence="1">Multi-pass membrane protein</topology>
    </subcellularLocation>
</comment>
<dbReference type="PANTHER" id="PTHR43731:SF14">
    <property type="entry name" value="PRESENILIN-ASSOCIATED RHOMBOID-LIKE PROTEIN, MITOCHONDRIAL"/>
    <property type="match status" value="1"/>
</dbReference>
<feature type="region of interest" description="Disordered" evidence="7">
    <location>
        <begin position="1"/>
        <end position="26"/>
    </location>
</feature>
<sequence>MEQAPGGPREPQGPQEPRDTPRLPHCYRHPGSETGISCTRCERPICTECMISASVGFQCPECVRTGSGTGHDPAAQRPRTIAGGAVHDDSFLVTKVLVGLNVAVFALVLALGERFVSRLELIGYAFSPQLGEVVGVAHDQWYRLLTAAFLHQELSHILFNLLGLWFLGRMVEPALGRSRYLALYLLSGLGGSVLAYVVAAPNQPSLGASGAIFGLMGAFVVLARRIQLDMRPVVLILGVSLVLTFARPDISWEGHIGGLLTGGAIAAAMVYAPRKHRTLVQGAVCGAVLLGLVAAVLIRTAALT</sequence>
<evidence type="ECO:0000313" key="10">
    <source>
        <dbReference type="EMBL" id="GLF96691.1"/>
    </source>
</evidence>
<protein>
    <submittedName>
        <fullName evidence="10">Rhomboid family intramembrane serine protease</fullName>
    </submittedName>
</protein>
<accession>A0ABQ5P264</accession>
<proteinExistence type="inferred from homology"/>
<keyword evidence="11" id="KW-1185">Reference proteome</keyword>
<feature type="transmembrane region" description="Helical" evidence="8">
    <location>
        <begin position="230"/>
        <end position="248"/>
    </location>
</feature>
<keyword evidence="10" id="KW-0645">Protease</keyword>
<dbReference type="RefSeq" id="WP_323448711.1">
    <property type="nucleotide sequence ID" value="NZ_BSBI01000008.1"/>
</dbReference>
<feature type="transmembrane region" description="Helical" evidence="8">
    <location>
        <begin position="254"/>
        <end position="272"/>
    </location>
</feature>
<gene>
    <name evidence="10" type="ORF">SYYSPA8_20360</name>
</gene>
<feature type="transmembrane region" description="Helical" evidence="8">
    <location>
        <begin position="180"/>
        <end position="199"/>
    </location>
</feature>
<dbReference type="PANTHER" id="PTHR43731">
    <property type="entry name" value="RHOMBOID PROTEASE"/>
    <property type="match status" value="1"/>
</dbReference>
<feature type="compositionally biased region" description="Low complexity" evidence="7">
    <location>
        <begin position="1"/>
        <end position="15"/>
    </location>
</feature>
<evidence type="ECO:0000256" key="4">
    <source>
        <dbReference type="ARBA" id="ARBA00022801"/>
    </source>
</evidence>
<dbReference type="EMBL" id="BSBI01000008">
    <property type="protein sequence ID" value="GLF96691.1"/>
    <property type="molecule type" value="Genomic_DNA"/>
</dbReference>
<organism evidence="10 11">
    <name type="scientific">Streptomyces yaizuensis</name>
    <dbReference type="NCBI Taxonomy" id="2989713"/>
    <lineage>
        <taxon>Bacteria</taxon>
        <taxon>Bacillati</taxon>
        <taxon>Actinomycetota</taxon>
        <taxon>Actinomycetes</taxon>
        <taxon>Kitasatosporales</taxon>
        <taxon>Streptomycetaceae</taxon>
        <taxon>Streptomyces</taxon>
    </lineage>
</organism>
<evidence type="ECO:0000256" key="6">
    <source>
        <dbReference type="ARBA" id="ARBA00023136"/>
    </source>
</evidence>
<keyword evidence="6 8" id="KW-0472">Membrane</keyword>
<dbReference type="InterPro" id="IPR050925">
    <property type="entry name" value="Rhomboid_protease_S54"/>
</dbReference>
<evidence type="ECO:0000256" key="8">
    <source>
        <dbReference type="SAM" id="Phobius"/>
    </source>
</evidence>
<evidence type="ECO:0000256" key="2">
    <source>
        <dbReference type="ARBA" id="ARBA00009045"/>
    </source>
</evidence>
<evidence type="ECO:0000259" key="9">
    <source>
        <dbReference type="Pfam" id="PF01694"/>
    </source>
</evidence>
<keyword evidence="5 8" id="KW-1133">Transmembrane helix</keyword>
<keyword evidence="3 8" id="KW-0812">Transmembrane</keyword>
<dbReference type="SUPFAM" id="SSF144091">
    <property type="entry name" value="Rhomboid-like"/>
    <property type="match status" value="1"/>
</dbReference>
<name>A0ABQ5P264_9ACTN</name>
<dbReference type="InterPro" id="IPR022764">
    <property type="entry name" value="Peptidase_S54_rhomboid_dom"/>
</dbReference>
<evidence type="ECO:0000256" key="7">
    <source>
        <dbReference type="SAM" id="MobiDB-lite"/>
    </source>
</evidence>
<feature type="transmembrane region" description="Helical" evidence="8">
    <location>
        <begin position="279"/>
        <end position="298"/>
    </location>
</feature>
<keyword evidence="4" id="KW-0378">Hydrolase</keyword>